<feature type="region of interest" description="Disordered" evidence="6">
    <location>
        <begin position="126"/>
        <end position="194"/>
    </location>
</feature>
<evidence type="ECO:0000256" key="6">
    <source>
        <dbReference type="SAM" id="MobiDB-lite"/>
    </source>
</evidence>
<sequence>MKHKKKFNHLSRTSAHRKAMLANMACSLIMHKRIKTTVAKAKALRMYVEPLINKSKNDSTHSRRMVFRYLQNKEAVTELFRDISEKVANRPGGYTRILKLGNRQGDAAEMCLIELVDYNENMLSAKSGEGEKKRTRRSRRGKKSSKSQAAEQVAETSAENTSAVEDAEVVEDSSSNVQDSNSAPADNDDVKKEE</sequence>
<dbReference type="GO" id="GO:0006412">
    <property type="term" value="P:translation"/>
    <property type="evidence" value="ECO:0007669"/>
    <property type="project" value="UniProtKB-UniRule"/>
</dbReference>
<dbReference type="SUPFAM" id="SSF64263">
    <property type="entry name" value="Prokaryotic ribosomal protein L17"/>
    <property type="match status" value="1"/>
</dbReference>
<dbReference type="STRING" id="385682.SAMN05444380_108103"/>
<dbReference type="GO" id="GO:0022625">
    <property type="term" value="C:cytosolic large ribosomal subunit"/>
    <property type="evidence" value="ECO:0007669"/>
    <property type="project" value="TreeGrafter"/>
</dbReference>
<evidence type="ECO:0000256" key="3">
    <source>
        <dbReference type="ARBA" id="ARBA00023274"/>
    </source>
</evidence>
<protein>
    <recommendedName>
        <fullName evidence="4">Large ribosomal subunit protein bL17</fullName>
    </recommendedName>
</protein>
<comment type="subunit">
    <text evidence="4">Part of the 50S ribosomal subunit. Contacts protein L32.</text>
</comment>
<reference evidence="7 8" key="1">
    <citation type="submission" date="2016-10" db="EMBL/GenBank/DDBJ databases">
        <authorList>
            <person name="de Groot N.N."/>
        </authorList>
    </citation>
    <scope>NUCLEOTIDE SEQUENCE [LARGE SCALE GENOMIC DNA]</scope>
    <source>
        <strain evidence="7 8">DSM 19012</strain>
    </source>
</reference>
<evidence type="ECO:0000256" key="5">
    <source>
        <dbReference type="RuleBase" id="RU000660"/>
    </source>
</evidence>
<gene>
    <name evidence="4" type="primary">rplQ</name>
    <name evidence="7" type="ORF">SAMN05444380_108103</name>
</gene>
<dbReference type="FunCoup" id="A0A1I1YTP1">
    <property type="interactions" value="582"/>
</dbReference>
<dbReference type="OrthoDB" id="9809073at2"/>
<feature type="compositionally biased region" description="Polar residues" evidence="6">
    <location>
        <begin position="172"/>
        <end position="184"/>
    </location>
</feature>
<dbReference type="NCBIfam" id="TIGR00059">
    <property type="entry name" value="L17"/>
    <property type="match status" value="1"/>
</dbReference>
<dbReference type="EMBL" id="FONA01000008">
    <property type="protein sequence ID" value="SFE22358.1"/>
    <property type="molecule type" value="Genomic_DNA"/>
</dbReference>
<evidence type="ECO:0000256" key="1">
    <source>
        <dbReference type="ARBA" id="ARBA00008777"/>
    </source>
</evidence>
<name>A0A1I1YTP1_9BACT</name>
<dbReference type="Pfam" id="PF01196">
    <property type="entry name" value="Ribosomal_L17"/>
    <property type="match status" value="1"/>
</dbReference>
<accession>A0A1I1YTP1</accession>
<dbReference type="Gene3D" id="3.90.1030.10">
    <property type="entry name" value="Ribosomal protein L17"/>
    <property type="match status" value="1"/>
</dbReference>
<dbReference type="InterPro" id="IPR000456">
    <property type="entry name" value="Ribosomal_bL17"/>
</dbReference>
<dbReference type="AlphaFoldDB" id="A0A1I1YTP1"/>
<dbReference type="RefSeq" id="WP_010527076.1">
    <property type="nucleotide sequence ID" value="NZ_FONA01000008.1"/>
</dbReference>
<evidence type="ECO:0000256" key="4">
    <source>
        <dbReference type="HAMAP-Rule" id="MF_01368"/>
    </source>
</evidence>
<dbReference type="InterPro" id="IPR036373">
    <property type="entry name" value="Ribosomal_bL17_sf"/>
</dbReference>
<dbReference type="HAMAP" id="MF_01368">
    <property type="entry name" value="Ribosomal_bL17"/>
    <property type="match status" value="1"/>
</dbReference>
<dbReference type="PANTHER" id="PTHR14413">
    <property type="entry name" value="RIBOSOMAL PROTEIN L17"/>
    <property type="match status" value="1"/>
</dbReference>
<evidence type="ECO:0000313" key="7">
    <source>
        <dbReference type="EMBL" id="SFE22358.1"/>
    </source>
</evidence>
<organism evidence="7 8">
    <name type="scientific">Thermophagus xiamenensis</name>
    <dbReference type="NCBI Taxonomy" id="385682"/>
    <lineage>
        <taxon>Bacteria</taxon>
        <taxon>Pseudomonadati</taxon>
        <taxon>Bacteroidota</taxon>
        <taxon>Bacteroidia</taxon>
        <taxon>Marinilabiliales</taxon>
        <taxon>Marinilabiliaceae</taxon>
        <taxon>Thermophagus</taxon>
    </lineage>
</organism>
<evidence type="ECO:0000256" key="2">
    <source>
        <dbReference type="ARBA" id="ARBA00022980"/>
    </source>
</evidence>
<keyword evidence="2 4" id="KW-0689">Ribosomal protein</keyword>
<dbReference type="FunFam" id="3.90.1030.10:FF:000006">
    <property type="entry name" value="50S ribosomal protein L17"/>
    <property type="match status" value="1"/>
</dbReference>
<dbReference type="Proteomes" id="UP000181976">
    <property type="component" value="Unassembled WGS sequence"/>
</dbReference>
<feature type="compositionally biased region" description="Polar residues" evidence="6">
    <location>
        <begin position="148"/>
        <end position="163"/>
    </location>
</feature>
<dbReference type="eggNOG" id="COG0203">
    <property type="taxonomic scope" value="Bacteria"/>
</dbReference>
<proteinExistence type="inferred from homology"/>
<keyword evidence="8" id="KW-1185">Reference proteome</keyword>
<dbReference type="InParanoid" id="A0A1I1YTP1"/>
<dbReference type="PANTHER" id="PTHR14413:SF16">
    <property type="entry name" value="LARGE RIBOSOMAL SUBUNIT PROTEIN BL17M"/>
    <property type="match status" value="1"/>
</dbReference>
<evidence type="ECO:0000313" key="8">
    <source>
        <dbReference type="Proteomes" id="UP000181976"/>
    </source>
</evidence>
<comment type="similarity">
    <text evidence="1 4 5">Belongs to the bacterial ribosomal protein bL17 family.</text>
</comment>
<dbReference type="GO" id="GO:0003735">
    <property type="term" value="F:structural constituent of ribosome"/>
    <property type="evidence" value="ECO:0007669"/>
    <property type="project" value="InterPro"/>
</dbReference>
<keyword evidence="3 4" id="KW-0687">Ribonucleoprotein</keyword>
<feature type="compositionally biased region" description="Basic residues" evidence="6">
    <location>
        <begin position="133"/>
        <end position="145"/>
    </location>
</feature>